<keyword evidence="1" id="KW-0677">Repeat</keyword>
<evidence type="ECO:0000256" key="1">
    <source>
        <dbReference type="ARBA" id="ARBA00022737"/>
    </source>
</evidence>
<dbReference type="PANTHER" id="PTHR47942:SF6">
    <property type="entry name" value="PENTACOTRIPEPTIDE-REPEAT REGION OF PRORP DOMAIN-CONTAINING PROTEIN"/>
    <property type="match status" value="1"/>
</dbReference>
<dbReference type="Gene3D" id="1.25.40.10">
    <property type="entry name" value="Tetratricopeptide repeat domain"/>
    <property type="match status" value="3"/>
</dbReference>
<dbReference type="Pfam" id="PF01535">
    <property type="entry name" value="PPR"/>
    <property type="match status" value="3"/>
</dbReference>
<dbReference type="AlphaFoldDB" id="A0A067GGB9"/>
<feature type="repeat" description="PPR" evidence="2">
    <location>
        <begin position="281"/>
        <end position="315"/>
    </location>
</feature>
<proteinExistence type="predicted"/>
<gene>
    <name evidence="3" type="ORF">CISIN_1g036107mg</name>
</gene>
<dbReference type="Pfam" id="PF13041">
    <property type="entry name" value="PPR_2"/>
    <property type="match status" value="1"/>
</dbReference>
<feature type="repeat" description="PPR" evidence="2">
    <location>
        <begin position="246"/>
        <end position="280"/>
    </location>
</feature>
<reference evidence="3 4" key="1">
    <citation type="submission" date="2014-04" db="EMBL/GenBank/DDBJ databases">
        <authorList>
            <consortium name="International Citrus Genome Consortium"/>
            <person name="Gmitter F."/>
            <person name="Chen C."/>
            <person name="Farmerie W."/>
            <person name="Harkins T."/>
            <person name="Desany B."/>
            <person name="Mohiuddin M."/>
            <person name="Kodira C."/>
            <person name="Borodovsky M."/>
            <person name="Lomsadze A."/>
            <person name="Burns P."/>
            <person name="Jenkins J."/>
            <person name="Prochnik S."/>
            <person name="Shu S."/>
            <person name="Chapman J."/>
            <person name="Pitluck S."/>
            <person name="Schmutz J."/>
            <person name="Rokhsar D."/>
        </authorList>
    </citation>
    <scope>NUCLEOTIDE SEQUENCE</scope>
</reference>
<feature type="repeat" description="PPR" evidence="2">
    <location>
        <begin position="211"/>
        <end position="245"/>
    </location>
</feature>
<dbReference type="InterPro" id="IPR011990">
    <property type="entry name" value="TPR-like_helical_dom_sf"/>
</dbReference>
<protein>
    <recommendedName>
        <fullName evidence="5">Pentacotripeptide-repeat region of PRORP domain-containing protein</fullName>
    </recommendedName>
</protein>
<evidence type="ECO:0000256" key="2">
    <source>
        <dbReference type="PROSITE-ProRule" id="PRU00708"/>
    </source>
</evidence>
<dbReference type="InterPro" id="IPR002885">
    <property type="entry name" value="PPR_rpt"/>
</dbReference>
<dbReference type="InterPro" id="IPR051222">
    <property type="entry name" value="PPR/CCM1_RNA-binding"/>
</dbReference>
<dbReference type="PROSITE" id="PS51375">
    <property type="entry name" value="PPR"/>
    <property type="match status" value="3"/>
</dbReference>
<organism evidence="3 4">
    <name type="scientific">Citrus sinensis</name>
    <name type="common">Sweet orange</name>
    <name type="synonym">Citrus aurantium var. sinensis</name>
    <dbReference type="NCBI Taxonomy" id="2711"/>
    <lineage>
        <taxon>Eukaryota</taxon>
        <taxon>Viridiplantae</taxon>
        <taxon>Streptophyta</taxon>
        <taxon>Embryophyta</taxon>
        <taxon>Tracheophyta</taxon>
        <taxon>Spermatophyta</taxon>
        <taxon>Magnoliopsida</taxon>
        <taxon>eudicotyledons</taxon>
        <taxon>Gunneridae</taxon>
        <taxon>Pentapetalae</taxon>
        <taxon>rosids</taxon>
        <taxon>malvids</taxon>
        <taxon>Sapindales</taxon>
        <taxon>Rutaceae</taxon>
        <taxon>Aurantioideae</taxon>
        <taxon>Citrus</taxon>
    </lineage>
</organism>
<keyword evidence="4" id="KW-1185">Reference proteome</keyword>
<sequence>MPPKHDIWKLLSQSHLQKHHKINPLGCLLCNRHCITNELTGLPSWLKFFDTQSPDEDFVIPSLASWVESLKLNEQSRISSHALSEDHETDVDKVSEILRKRYPSPDKVVEALKCFCFTWAKTQTGYMHTPETYNAMVEALGKSKKFGLMWELVKEIDELSNGYVSLAAMSTVMRRLDTRAMSVLMDTLVKRNSVAHAYKVFLKFKDCISLSSQIFDVLIHGWCKTRKSDYAQKAMKEMFQHGFSPDGVSYTCFIEHYCREKDFRKVDYTLKEMQEKGCKPSVITCTIVMHALEKAKQIYEALKVYEKMKSDDCLTDTSFYSSLIFILSKAVRFLIYNTMISSACVRSEEGNALKLRQKIEEDSCKPDCETHARSLKMCCHKKRMKDGMLVLNLMREMLSKGIVPQESTHKMLAEELEKKSLGNAKERIDELLTHATEQRTF</sequence>
<name>A0A067GGB9_CITSI</name>
<accession>A0A067GGB9</accession>
<evidence type="ECO:0000313" key="3">
    <source>
        <dbReference type="EMBL" id="KDO74507.1"/>
    </source>
</evidence>
<dbReference type="Proteomes" id="UP000027120">
    <property type="component" value="Unassembled WGS sequence"/>
</dbReference>
<dbReference type="SMR" id="A0A067GGB9"/>
<dbReference type="PANTHER" id="PTHR47942">
    <property type="entry name" value="TETRATRICOPEPTIDE REPEAT (TPR)-LIKE SUPERFAMILY PROTEIN-RELATED"/>
    <property type="match status" value="1"/>
</dbReference>
<dbReference type="EMBL" id="KK784883">
    <property type="protein sequence ID" value="KDO74507.1"/>
    <property type="molecule type" value="Genomic_DNA"/>
</dbReference>
<evidence type="ECO:0000313" key="4">
    <source>
        <dbReference type="Proteomes" id="UP000027120"/>
    </source>
</evidence>
<dbReference type="NCBIfam" id="TIGR00756">
    <property type="entry name" value="PPR"/>
    <property type="match status" value="3"/>
</dbReference>
<dbReference type="GO" id="GO:0003729">
    <property type="term" value="F:mRNA binding"/>
    <property type="evidence" value="ECO:0000318"/>
    <property type="project" value="GO_Central"/>
</dbReference>
<evidence type="ECO:0008006" key="5">
    <source>
        <dbReference type="Google" id="ProtNLM"/>
    </source>
</evidence>